<keyword evidence="2" id="KW-1185">Reference proteome</keyword>
<evidence type="ECO:0000313" key="2">
    <source>
        <dbReference type="Proteomes" id="UP000439903"/>
    </source>
</evidence>
<proteinExistence type="predicted"/>
<organism evidence="1 2">
    <name type="scientific">Gigaspora margarita</name>
    <dbReference type="NCBI Taxonomy" id="4874"/>
    <lineage>
        <taxon>Eukaryota</taxon>
        <taxon>Fungi</taxon>
        <taxon>Fungi incertae sedis</taxon>
        <taxon>Mucoromycota</taxon>
        <taxon>Glomeromycotina</taxon>
        <taxon>Glomeromycetes</taxon>
        <taxon>Diversisporales</taxon>
        <taxon>Gigasporaceae</taxon>
        <taxon>Gigaspora</taxon>
    </lineage>
</organism>
<dbReference type="AlphaFoldDB" id="A0A8H3WXE0"/>
<protein>
    <submittedName>
        <fullName evidence="1">ATP-dependent DNA helicase pif1</fullName>
    </submittedName>
</protein>
<dbReference type="Proteomes" id="UP000439903">
    <property type="component" value="Unassembled WGS sequence"/>
</dbReference>
<sequence>MFSMATFDDLKSIVRLIIDKIEEGDGYVWPATTAPHISVRFKNISTPEEIKQEIRANLYLDPVQIRTILHNKFDILNITAKQIHYWWSTFAQDSYKMDDDHIISSRIFLKTDRVSGCKLCFELMTDKVTALGFITPHLSLIPSASEVHYFAKINAAKEAWPNADIQLCQWHIDRAIMEKLKSKKRIQYIRYQPEEATNEFDFISPDFIPDLKHTEPEYYQVCPLNLQKDIVNII</sequence>
<keyword evidence="1" id="KW-0378">Hydrolase</keyword>
<gene>
    <name evidence="1" type="ORF">F8M41_013661</name>
</gene>
<keyword evidence="1" id="KW-0067">ATP-binding</keyword>
<keyword evidence="1" id="KW-0547">Nucleotide-binding</keyword>
<dbReference type="EMBL" id="WTPW01002779">
    <property type="protein sequence ID" value="KAF0366091.1"/>
    <property type="molecule type" value="Genomic_DNA"/>
</dbReference>
<name>A0A8H3WXE0_GIGMA</name>
<comment type="caution">
    <text evidence="1">The sequence shown here is derived from an EMBL/GenBank/DDBJ whole genome shotgun (WGS) entry which is preliminary data.</text>
</comment>
<accession>A0A8H3WXE0</accession>
<reference evidence="1 2" key="1">
    <citation type="journal article" date="2019" name="Environ. Microbiol.">
        <title>At the nexus of three kingdoms: the genome of the mycorrhizal fungus Gigaspora margarita provides insights into plant, endobacterial and fungal interactions.</title>
        <authorList>
            <person name="Venice F."/>
            <person name="Ghignone S."/>
            <person name="Salvioli di Fossalunga A."/>
            <person name="Amselem J."/>
            <person name="Novero M."/>
            <person name="Xianan X."/>
            <person name="Sedzielewska Toro K."/>
            <person name="Morin E."/>
            <person name="Lipzen A."/>
            <person name="Grigoriev I.V."/>
            <person name="Henrissat B."/>
            <person name="Martin F.M."/>
            <person name="Bonfante P."/>
        </authorList>
    </citation>
    <scope>NUCLEOTIDE SEQUENCE [LARGE SCALE GENOMIC DNA]</scope>
    <source>
        <strain evidence="1 2">BEG34</strain>
    </source>
</reference>
<evidence type="ECO:0000313" key="1">
    <source>
        <dbReference type="EMBL" id="KAF0366091.1"/>
    </source>
</evidence>
<dbReference type="GO" id="GO:0004386">
    <property type="term" value="F:helicase activity"/>
    <property type="evidence" value="ECO:0007669"/>
    <property type="project" value="UniProtKB-KW"/>
</dbReference>
<keyword evidence="1" id="KW-0347">Helicase</keyword>
<dbReference type="OrthoDB" id="2434592at2759"/>